<proteinExistence type="predicted"/>
<gene>
    <name evidence="2" type="ORF">PTE30175_04175</name>
</gene>
<name>A0A5E4Y426_9BURK</name>
<dbReference type="Proteomes" id="UP000414233">
    <property type="component" value="Unassembled WGS sequence"/>
</dbReference>
<evidence type="ECO:0000313" key="2">
    <source>
        <dbReference type="EMBL" id="VVE43360.1"/>
    </source>
</evidence>
<accession>A0A5E4Y426</accession>
<keyword evidence="1" id="KW-0732">Signal</keyword>
<protein>
    <recommendedName>
        <fullName evidence="4">Lipoprotein</fullName>
    </recommendedName>
</protein>
<feature type="signal peptide" evidence="1">
    <location>
        <begin position="1"/>
        <end position="24"/>
    </location>
</feature>
<sequence>MTRKVNKRLILKSLSGAIAACALAPHVVGANISDIACQSCGVLPR</sequence>
<evidence type="ECO:0008006" key="4">
    <source>
        <dbReference type="Google" id="ProtNLM"/>
    </source>
</evidence>
<evidence type="ECO:0000256" key="1">
    <source>
        <dbReference type="SAM" id="SignalP"/>
    </source>
</evidence>
<dbReference type="AlphaFoldDB" id="A0A5E4Y426"/>
<keyword evidence="3" id="KW-1185">Reference proteome</keyword>
<reference evidence="2 3" key="1">
    <citation type="submission" date="2019-08" db="EMBL/GenBank/DDBJ databases">
        <authorList>
            <person name="Peeters C."/>
        </authorList>
    </citation>
    <scope>NUCLEOTIDE SEQUENCE [LARGE SCALE GENOMIC DNA]</scope>
    <source>
        <strain evidence="2 3">LMG 30175</strain>
    </source>
</reference>
<evidence type="ECO:0000313" key="3">
    <source>
        <dbReference type="Proteomes" id="UP000414233"/>
    </source>
</evidence>
<dbReference type="EMBL" id="CABPRZ010000021">
    <property type="protein sequence ID" value="VVE43360.1"/>
    <property type="molecule type" value="Genomic_DNA"/>
</dbReference>
<feature type="chain" id="PRO_5022697643" description="Lipoprotein" evidence="1">
    <location>
        <begin position="25"/>
        <end position="45"/>
    </location>
</feature>
<organism evidence="2 3">
    <name type="scientific">Pandoraea terrae</name>
    <dbReference type="NCBI Taxonomy" id="1537710"/>
    <lineage>
        <taxon>Bacteria</taxon>
        <taxon>Pseudomonadati</taxon>
        <taxon>Pseudomonadota</taxon>
        <taxon>Betaproteobacteria</taxon>
        <taxon>Burkholderiales</taxon>
        <taxon>Burkholderiaceae</taxon>
        <taxon>Pandoraea</taxon>
    </lineage>
</organism>